<reference evidence="8 9" key="1">
    <citation type="submission" date="2019-08" db="EMBL/GenBank/DDBJ databases">
        <title>Actinomadura sp. nov. CYP1-5 isolated from mountain soil.</title>
        <authorList>
            <person name="Songsumanus A."/>
            <person name="Kuncharoen N."/>
            <person name="Kudo T."/>
            <person name="Yuki M."/>
            <person name="Igarashi Y."/>
            <person name="Tanasupawat S."/>
        </authorList>
    </citation>
    <scope>NUCLEOTIDE SEQUENCE [LARGE SCALE GENOMIC DNA]</scope>
    <source>
        <strain evidence="8 9">JCM 14158</strain>
    </source>
</reference>
<dbReference type="GO" id="GO:0016887">
    <property type="term" value="F:ATP hydrolysis activity"/>
    <property type="evidence" value="ECO:0007669"/>
    <property type="project" value="InterPro"/>
</dbReference>
<evidence type="ECO:0000256" key="3">
    <source>
        <dbReference type="ARBA" id="ARBA00022448"/>
    </source>
</evidence>
<evidence type="ECO:0000259" key="7">
    <source>
        <dbReference type="PROSITE" id="PS50893"/>
    </source>
</evidence>
<dbReference type="InterPro" id="IPR025302">
    <property type="entry name" value="DrrA1/2-like_C"/>
</dbReference>
<feature type="domain" description="ABC transporter" evidence="7">
    <location>
        <begin position="6"/>
        <end position="230"/>
    </location>
</feature>
<dbReference type="STRING" id="1220554.GCA_001552135_05032"/>
<dbReference type="GO" id="GO:0046677">
    <property type="term" value="P:response to antibiotic"/>
    <property type="evidence" value="ECO:0007669"/>
    <property type="project" value="UniProtKB-KW"/>
</dbReference>
<dbReference type="SMART" id="SM00382">
    <property type="entry name" value="AAA"/>
    <property type="match status" value="1"/>
</dbReference>
<dbReference type="Pfam" id="PF13732">
    <property type="entry name" value="DrrA1-3_C"/>
    <property type="match status" value="1"/>
</dbReference>
<evidence type="ECO:0000313" key="9">
    <source>
        <dbReference type="Proteomes" id="UP000323380"/>
    </source>
</evidence>
<dbReference type="Gene3D" id="3.40.50.300">
    <property type="entry name" value="P-loop containing nucleotide triphosphate hydrolases"/>
    <property type="match status" value="1"/>
</dbReference>
<evidence type="ECO:0000256" key="1">
    <source>
        <dbReference type="ARBA" id="ARBA00004202"/>
    </source>
</evidence>
<dbReference type="Proteomes" id="UP000323380">
    <property type="component" value="Unassembled WGS sequence"/>
</dbReference>
<dbReference type="CDD" id="cd03230">
    <property type="entry name" value="ABC_DR_subfamily_A"/>
    <property type="match status" value="1"/>
</dbReference>
<evidence type="ECO:0000256" key="2">
    <source>
        <dbReference type="ARBA" id="ARBA00005417"/>
    </source>
</evidence>
<evidence type="ECO:0000256" key="4">
    <source>
        <dbReference type="ARBA" id="ARBA00022741"/>
    </source>
</evidence>
<organism evidence="8 9">
    <name type="scientific">Actinomadura chibensis</name>
    <dbReference type="NCBI Taxonomy" id="392828"/>
    <lineage>
        <taxon>Bacteria</taxon>
        <taxon>Bacillati</taxon>
        <taxon>Actinomycetota</taxon>
        <taxon>Actinomycetes</taxon>
        <taxon>Streptosporangiales</taxon>
        <taxon>Thermomonosporaceae</taxon>
        <taxon>Actinomadura</taxon>
    </lineage>
</organism>
<dbReference type="AlphaFoldDB" id="A0A5D0NJF2"/>
<sequence>MGRVAIRTEGLTKRYGSVLAVDSLDLEVGRGEIFGFLGPNGAGKSTTIRLLLGLARPTAGRAWIMDVPVGDVERAHRHVGYVAGDVAVWPQLTGSETLTYLGNLHGDVDVPFRDELIERLRFDPAMRARSYSKGNRQKLALIAALMTRPDVLLLDEPTSGLDPLMEAEFQALATEAAARGQTVFLSSHILDEVQDVCHRVAILREGRLIEVAALEELRALGGTVLEAIVDGPVPDLAGVPGVTGVEAVDGGVRVSVTGSPAPVLARLSACPLVRLRSHEPTLEDIFLSYYEAAK</sequence>
<gene>
    <name evidence="8" type="ORF">FXF69_23435</name>
</gene>
<dbReference type="PANTHER" id="PTHR42711">
    <property type="entry name" value="ABC TRANSPORTER ATP-BINDING PROTEIN"/>
    <property type="match status" value="1"/>
</dbReference>
<keyword evidence="3" id="KW-0813">Transport</keyword>
<dbReference type="InterPro" id="IPR003593">
    <property type="entry name" value="AAA+_ATPase"/>
</dbReference>
<keyword evidence="9" id="KW-1185">Reference proteome</keyword>
<comment type="similarity">
    <text evidence="2">Belongs to the ABC transporter superfamily.</text>
</comment>
<name>A0A5D0NJF2_9ACTN</name>
<dbReference type="PROSITE" id="PS00211">
    <property type="entry name" value="ABC_TRANSPORTER_1"/>
    <property type="match status" value="1"/>
</dbReference>
<dbReference type="InterPro" id="IPR017871">
    <property type="entry name" value="ABC_transporter-like_CS"/>
</dbReference>
<comment type="subcellular location">
    <subcellularLocation>
        <location evidence="1">Cell membrane</location>
        <topology evidence="1">Peripheral membrane protein</topology>
    </subcellularLocation>
</comment>
<dbReference type="InterPro" id="IPR003439">
    <property type="entry name" value="ABC_transporter-like_ATP-bd"/>
</dbReference>
<dbReference type="SUPFAM" id="SSF52540">
    <property type="entry name" value="P-loop containing nucleoside triphosphate hydrolases"/>
    <property type="match status" value="1"/>
</dbReference>
<dbReference type="Pfam" id="PF00005">
    <property type="entry name" value="ABC_tran"/>
    <property type="match status" value="1"/>
</dbReference>
<dbReference type="PROSITE" id="PS50893">
    <property type="entry name" value="ABC_TRANSPORTER_2"/>
    <property type="match status" value="1"/>
</dbReference>
<protein>
    <submittedName>
        <fullName evidence="8">ABC transporter ATP-binding protein</fullName>
    </submittedName>
</protein>
<dbReference type="EMBL" id="VSFG01000005">
    <property type="protein sequence ID" value="TYB44311.1"/>
    <property type="molecule type" value="Genomic_DNA"/>
</dbReference>
<comment type="caution">
    <text evidence="8">The sequence shown here is derived from an EMBL/GenBank/DDBJ whole genome shotgun (WGS) entry which is preliminary data.</text>
</comment>
<dbReference type="InterPro" id="IPR050763">
    <property type="entry name" value="ABC_transporter_ATP-binding"/>
</dbReference>
<accession>A0A5D0NJF2</accession>
<dbReference type="PANTHER" id="PTHR42711:SF5">
    <property type="entry name" value="ABC TRANSPORTER ATP-BINDING PROTEIN NATA"/>
    <property type="match status" value="1"/>
</dbReference>
<keyword evidence="6" id="KW-0046">Antibiotic resistance</keyword>
<dbReference type="GO" id="GO:0005524">
    <property type="term" value="F:ATP binding"/>
    <property type="evidence" value="ECO:0007669"/>
    <property type="project" value="UniProtKB-KW"/>
</dbReference>
<evidence type="ECO:0000256" key="6">
    <source>
        <dbReference type="ARBA" id="ARBA00023251"/>
    </source>
</evidence>
<evidence type="ECO:0000256" key="5">
    <source>
        <dbReference type="ARBA" id="ARBA00022840"/>
    </source>
</evidence>
<dbReference type="InterPro" id="IPR027417">
    <property type="entry name" value="P-loop_NTPase"/>
</dbReference>
<keyword evidence="4" id="KW-0547">Nucleotide-binding</keyword>
<proteinExistence type="inferred from homology"/>
<evidence type="ECO:0000313" key="8">
    <source>
        <dbReference type="EMBL" id="TYB44311.1"/>
    </source>
</evidence>
<dbReference type="GO" id="GO:0005886">
    <property type="term" value="C:plasma membrane"/>
    <property type="evidence" value="ECO:0007669"/>
    <property type="project" value="UniProtKB-SubCell"/>
</dbReference>
<keyword evidence="5 8" id="KW-0067">ATP-binding</keyword>